<evidence type="ECO:0000313" key="2">
    <source>
        <dbReference type="Proteomes" id="UP001056778"/>
    </source>
</evidence>
<reference evidence="1" key="1">
    <citation type="submission" date="2022-04" db="EMBL/GenBank/DDBJ databases">
        <title>Chromosome-scale genome assembly of Holotrichia oblita Faldermann.</title>
        <authorList>
            <person name="Rongchong L."/>
        </authorList>
    </citation>
    <scope>NUCLEOTIDE SEQUENCE</scope>
    <source>
        <strain evidence="1">81SQS9</strain>
    </source>
</reference>
<protein>
    <submittedName>
        <fullName evidence="1">Peptidyl-glycine alpha-amidating monooxygenase</fullName>
    </submittedName>
</protein>
<gene>
    <name evidence="1" type="ORF">MML48_2g00013697</name>
</gene>
<organism evidence="1 2">
    <name type="scientific">Holotrichia oblita</name>
    <name type="common">Chafer beetle</name>
    <dbReference type="NCBI Taxonomy" id="644536"/>
    <lineage>
        <taxon>Eukaryota</taxon>
        <taxon>Metazoa</taxon>
        <taxon>Ecdysozoa</taxon>
        <taxon>Arthropoda</taxon>
        <taxon>Hexapoda</taxon>
        <taxon>Insecta</taxon>
        <taxon>Pterygota</taxon>
        <taxon>Neoptera</taxon>
        <taxon>Endopterygota</taxon>
        <taxon>Coleoptera</taxon>
        <taxon>Polyphaga</taxon>
        <taxon>Scarabaeiformia</taxon>
        <taxon>Scarabaeidae</taxon>
        <taxon>Melolonthinae</taxon>
        <taxon>Holotrichia</taxon>
    </lineage>
</organism>
<sequence>MEIHLHLQFTARAAVEGLTSDTAQEVTATIATTEKTTRFGYINTQRLKNDRQSSHLRLGSNWTSKSSSSEDDSQEYSSELPEASTSKPDVPKAVKNWPQKDLKLGQVSGVAVNSHLQPVVFHRADRVWDENTFNSTHHYLQKHLGPIKDDTVLTLDSKTGSIVGRWGANLFFLPHGLTIDRHNNLWVTDVALHQAFKFRPGDNYPSLTFGIPFQPGPGIRHLCKPTSIAVASTGEIFIADGYCNSRILKYNAAGGLLRVIPNPPEFLSLVVPHGLALIESLDRLCVADRENMRVTCPRAGLYSTKGETEPALTIQQPDMGRVFGVAAKGNLVYAVNGPTSFLLPVQGMTIDPQSETVIDHWAPEEGFGNPHAIAVCPNGSALYVAEIGPNKIWKFELVPPKKKK</sequence>
<accession>A0ACB9TL08</accession>
<comment type="caution">
    <text evidence="1">The sequence shown here is derived from an EMBL/GenBank/DDBJ whole genome shotgun (WGS) entry which is preliminary data.</text>
</comment>
<evidence type="ECO:0000313" key="1">
    <source>
        <dbReference type="EMBL" id="KAI4467486.1"/>
    </source>
</evidence>
<keyword evidence="2" id="KW-1185">Reference proteome</keyword>
<proteinExistence type="predicted"/>
<name>A0ACB9TL08_HOLOL</name>
<keyword evidence="1" id="KW-0560">Oxidoreductase</keyword>
<keyword evidence="1" id="KW-0503">Monooxygenase</keyword>
<dbReference type="EMBL" id="CM043016">
    <property type="protein sequence ID" value="KAI4467486.1"/>
    <property type="molecule type" value="Genomic_DNA"/>
</dbReference>
<dbReference type="Proteomes" id="UP001056778">
    <property type="component" value="Chromosome 2"/>
</dbReference>